<gene>
    <name evidence="6" type="ORF">SPHINGO391_390382</name>
</gene>
<dbReference type="EC" id="2.1.1.72" evidence="1"/>
<dbReference type="SUPFAM" id="SSF53335">
    <property type="entry name" value="S-adenosyl-L-methionine-dependent methyltransferases"/>
    <property type="match status" value="1"/>
</dbReference>
<evidence type="ECO:0000256" key="1">
    <source>
        <dbReference type="ARBA" id="ARBA00011900"/>
    </source>
</evidence>
<evidence type="ECO:0000256" key="4">
    <source>
        <dbReference type="ARBA" id="ARBA00047942"/>
    </source>
</evidence>
<feature type="domain" description="Type ISP restriction-modification enzyme LLaBIII C-terminal specificity" evidence="5">
    <location>
        <begin position="712"/>
        <end position="1072"/>
    </location>
</feature>
<dbReference type="PANTHER" id="PTHR33841">
    <property type="entry name" value="DNA METHYLTRANSFERASE YEEA-RELATED"/>
    <property type="match status" value="1"/>
</dbReference>
<dbReference type="Proteomes" id="UP000326857">
    <property type="component" value="Unassembled WGS sequence"/>
</dbReference>
<evidence type="ECO:0000259" key="5">
    <source>
        <dbReference type="Pfam" id="PF18135"/>
    </source>
</evidence>
<dbReference type="EMBL" id="CABVLI010000033">
    <property type="protein sequence ID" value="VVT10043.1"/>
    <property type="molecule type" value="Genomic_DNA"/>
</dbReference>
<dbReference type="GO" id="GO:0009007">
    <property type="term" value="F:site-specific DNA-methyltransferase (adenine-specific) activity"/>
    <property type="evidence" value="ECO:0007669"/>
    <property type="project" value="UniProtKB-EC"/>
</dbReference>
<reference evidence="6 7" key="1">
    <citation type="submission" date="2019-09" db="EMBL/GenBank/DDBJ databases">
        <authorList>
            <person name="Dittami M. S."/>
        </authorList>
    </citation>
    <scope>NUCLEOTIDE SEQUENCE [LARGE SCALE GENOMIC DNA]</scope>
    <source>
        <strain evidence="6">SPHINGO391</strain>
    </source>
</reference>
<dbReference type="AlphaFoldDB" id="A0A5E7Z008"/>
<organism evidence="6 7">
    <name type="scientific">Sphingomonas aurantiaca</name>
    <dbReference type="NCBI Taxonomy" id="185949"/>
    <lineage>
        <taxon>Bacteria</taxon>
        <taxon>Pseudomonadati</taxon>
        <taxon>Pseudomonadota</taxon>
        <taxon>Alphaproteobacteria</taxon>
        <taxon>Sphingomonadales</taxon>
        <taxon>Sphingomonadaceae</taxon>
        <taxon>Sphingomonas</taxon>
    </lineage>
</organism>
<name>A0A5E7Z008_9SPHN</name>
<evidence type="ECO:0000313" key="7">
    <source>
        <dbReference type="Proteomes" id="UP000326857"/>
    </source>
</evidence>
<protein>
    <recommendedName>
        <fullName evidence="1">site-specific DNA-methyltransferase (adenine-specific)</fullName>
        <ecNumber evidence="1">2.1.1.72</ecNumber>
    </recommendedName>
</protein>
<evidence type="ECO:0000313" key="6">
    <source>
        <dbReference type="EMBL" id="VVT10043.1"/>
    </source>
</evidence>
<evidence type="ECO:0000256" key="3">
    <source>
        <dbReference type="ARBA" id="ARBA00022679"/>
    </source>
</evidence>
<keyword evidence="3 6" id="KW-0808">Transferase</keyword>
<dbReference type="PANTHER" id="PTHR33841:SF1">
    <property type="entry name" value="DNA METHYLTRANSFERASE A"/>
    <property type="match status" value="1"/>
</dbReference>
<dbReference type="GO" id="GO:0032259">
    <property type="term" value="P:methylation"/>
    <property type="evidence" value="ECO:0007669"/>
    <property type="project" value="UniProtKB-KW"/>
</dbReference>
<accession>A0A5E7Z008</accession>
<dbReference type="Pfam" id="PF18135">
    <property type="entry name" value="Type_ISP_C"/>
    <property type="match status" value="1"/>
</dbReference>
<dbReference type="Gene3D" id="3.40.50.150">
    <property type="entry name" value="Vaccinia Virus protein VP39"/>
    <property type="match status" value="1"/>
</dbReference>
<dbReference type="PRINTS" id="PR00507">
    <property type="entry name" value="N12N6MTFRASE"/>
</dbReference>
<dbReference type="RefSeq" id="WP_151990537.1">
    <property type="nucleotide sequence ID" value="NZ_LR701528.1"/>
</dbReference>
<sequence length="1078" mass="121141">MDIHGYLAEIRALYASGSSTEHSFRPALAKLFGSIDPALTVINEPKHLTDVGAPDFVFNRGSVAIGWCEAKDIGKNVRKFAATDYSKAQKERYKKGLPNLIYTNGLDFEFIRDGGVVDFITVADLIPTLPARAENFPMLENRLRDFAQVTPLSITSSAKLAAMMAGKAAIIKDIMARALVADMKDKDATGTATDLIGQYEAFKTSLIHDITVDEFADIYAETIAYGLFAARLHDETPDTFTRAEALDLLPKTNPFLRELFIYIAGPNLDERLRRVIDELCHVFCATNMDRVLRNFGKITARQDPFLHFYEDFLAEYNPAKRKARGVWYTPEPVVNFIVRAVDEVLKTEFGLADGLADTSKITIDWDTGQNHPKTGKPAHIKKEVHRVQILDPATGTGTFLAEVVKLVSERIKGIAPGQLSTYIERDLIPRLHGFELLMASYAMCHMKLDMILTRLGYKPSLHPPRLGVYLTNSLEEGERVEQTLFGLSRAIANEAKAASDIKRQTPIMCVIGNPPYSGESANKGGWIMDLMEAYKKEPGGKQKLQERNPKWINKDEHKFIRLAENMIVKNGEGILGFITSHGYLADPTLRGMRWHLMNSFDTIHVLDLHGNSNKKEICPNGSPDKNVFDIMQGVAIIVAVKHRRASKTPKPLAEVRHGDLWGSREAKNNGLWEGSIRYLAGNLLAQKGPQYPFVARDYALQDEYLKGFSIADLMPVNSNGIVTARDELTIDANRDALWMRVQDFTQTDAETLRTRYALGKDVQDWSVARAKVDVAANLDPSHVVRLVYRPFDTRWTFYTGTSRGFHCRPRNEVMRHYFKCSNIGLLASKGVKDQSYHHIFVTETISEAIFLSGTTASNAMNLPLYLYPAEGTLDKSIRVNFDPKLYATIRNAAGLPDPINGFVGGRVLTGSFRHLNHTGDARAQEVKVFDYIYGALHSPAYRARYAEFLKIDFPRIPFPANPESFRAISEQGEVLRRLHLMEVPAIGATPYPFHGDGGSVVDKPHHKNGRVWINADQYFDGVPAVAWEFHIGGYQPAQKWLKDRKGRALTYDDVRHYQRIIKILVETDRIMRIIDLPL</sequence>
<keyword evidence="2 6" id="KW-0489">Methyltransferase</keyword>
<evidence type="ECO:0000256" key="2">
    <source>
        <dbReference type="ARBA" id="ARBA00022603"/>
    </source>
</evidence>
<dbReference type="InterPro" id="IPR029063">
    <property type="entry name" value="SAM-dependent_MTases_sf"/>
</dbReference>
<comment type="catalytic activity">
    <reaction evidence="4">
        <text>a 2'-deoxyadenosine in DNA + S-adenosyl-L-methionine = an N(6)-methyl-2'-deoxyadenosine in DNA + S-adenosyl-L-homocysteine + H(+)</text>
        <dbReference type="Rhea" id="RHEA:15197"/>
        <dbReference type="Rhea" id="RHEA-COMP:12418"/>
        <dbReference type="Rhea" id="RHEA-COMP:12419"/>
        <dbReference type="ChEBI" id="CHEBI:15378"/>
        <dbReference type="ChEBI" id="CHEBI:57856"/>
        <dbReference type="ChEBI" id="CHEBI:59789"/>
        <dbReference type="ChEBI" id="CHEBI:90615"/>
        <dbReference type="ChEBI" id="CHEBI:90616"/>
        <dbReference type="EC" id="2.1.1.72"/>
    </reaction>
</comment>
<proteinExistence type="predicted"/>
<dbReference type="InterPro" id="IPR041635">
    <property type="entry name" value="Type_ISP_LLaBIII_C"/>
</dbReference>
<dbReference type="InterPro" id="IPR050953">
    <property type="entry name" value="N4_N6_ade-DNA_methylase"/>
</dbReference>